<dbReference type="PANTHER" id="PTHR43420:SF47">
    <property type="entry name" value="N-ACETYLTRANSFERASE DOMAIN-CONTAINING PROTEIN"/>
    <property type="match status" value="1"/>
</dbReference>
<dbReference type="EMBL" id="AWTC01000031">
    <property type="protein sequence ID" value="EST10236.1"/>
    <property type="molecule type" value="Genomic_DNA"/>
</dbReference>
<dbReference type="eggNOG" id="COG0456">
    <property type="taxonomic scope" value="Bacteria"/>
</dbReference>
<feature type="domain" description="N-acetyltransferase" evidence="3">
    <location>
        <begin position="3"/>
        <end position="172"/>
    </location>
</feature>
<evidence type="ECO:0000313" key="4">
    <source>
        <dbReference type="EMBL" id="EST10236.1"/>
    </source>
</evidence>
<dbReference type="AlphaFoldDB" id="V6IUX8"/>
<dbReference type="STRING" id="1395513.P343_18295"/>
<dbReference type="GO" id="GO:0016747">
    <property type="term" value="F:acyltransferase activity, transferring groups other than amino-acyl groups"/>
    <property type="evidence" value="ECO:0007669"/>
    <property type="project" value="InterPro"/>
</dbReference>
<dbReference type="PROSITE" id="PS51186">
    <property type="entry name" value="GNAT"/>
    <property type="match status" value="1"/>
</dbReference>
<keyword evidence="1 4" id="KW-0808">Transferase</keyword>
<accession>V6IUX8</accession>
<keyword evidence="5" id="KW-1185">Reference proteome</keyword>
<organism evidence="4 5">
    <name type="scientific">Sporolactobacillus laevolacticus DSM 442</name>
    <dbReference type="NCBI Taxonomy" id="1395513"/>
    <lineage>
        <taxon>Bacteria</taxon>
        <taxon>Bacillati</taxon>
        <taxon>Bacillota</taxon>
        <taxon>Bacilli</taxon>
        <taxon>Bacillales</taxon>
        <taxon>Sporolactobacillaceae</taxon>
        <taxon>Sporolactobacillus</taxon>
    </lineage>
</organism>
<evidence type="ECO:0000259" key="3">
    <source>
        <dbReference type="PROSITE" id="PS51186"/>
    </source>
</evidence>
<proteinExistence type="predicted"/>
<dbReference type="InterPro" id="IPR000182">
    <property type="entry name" value="GNAT_dom"/>
</dbReference>
<evidence type="ECO:0000256" key="2">
    <source>
        <dbReference type="ARBA" id="ARBA00023315"/>
    </source>
</evidence>
<dbReference type="PATRIC" id="fig|1395513.3.peg.3691"/>
<dbReference type="Proteomes" id="UP000018296">
    <property type="component" value="Unassembled WGS sequence"/>
</dbReference>
<dbReference type="InterPro" id="IPR016181">
    <property type="entry name" value="Acyl_CoA_acyltransferase"/>
</dbReference>
<evidence type="ECO:0000256" key="1">
    <source>
        <dbReference type="ARBA" id="ARBA00022679"/>
    </source>
</evidence>
<dbReference type="RefSeq" id="WP_023511819.1">
    <property type="nucleotide sequence ID" value="NZ_AWTC01000031.1"/>
</dbReference>
<keyword evidence="2" id="KW-0012">Acyltransferase</keyword>
<dbReference type="InterPro" id="IPR050680">
    <property type="entry name" value="YpeA/RimI_acetyltransf"/>
</dbReference>
<dbReference type="PANTHER" id="PTHR43420">
    <property type="entry name" value="ACETYLTRANSFERASE"/>
    <property type="match status" value="1"/>
</dbReference>
<comment type="caution">
    <text evidence="4">The sequence shown here is derived from an EMBL/GenBank/DDBJ whole genome shotgun (WGS) entry which is preliminary data.</text>
</comment>
<dbReference type="Pfam" id="PF00583">
    <property type="entry name" value="Acetyltransf_1"/>
    <property type="match status" value="1"/>
</dbReference>
<sequence>MKTNIKKCTLTDLHMIQEIGCETYNETFQLFNTPENMEAYLEKAFNLEQLKRELSNVYSDFFLVYLNEELAGYLKVNVNEAQTDNIGSEALEIERIYIRNKFQRQGLGKFLINKGIELAKEQNKKQVWLGVWEKNERAINFYTKMGFLKSGAHAFYMGDEKQTDFIMVKTLI</sequence>
<reference evidence="4 5" key="1">
    <citation type="journal article" date="2013" name="Genome Announc.">
        <title>Genome Sequence of Sporolactobacillus laevolacticus DSM442, an Efficient Polymer-Grade D-Lactate Producer from Agricultural Waste Cottonseed as a Nitrogen Source.</title>
        <authorList>
            <person name="Wang H."/>
            <person name="Wang L."/>
            <person name="Ju J."/>
            <person name="Yu B."/>
            <person name="Ma Y."/>
        </authorList>
    </citation>
    <scope>NUCLEOTIDE SEQUENCE [LARGE SCALE GENOMIC DNA]</scope>
    <source>
        <strain evidence="4 5">DSM 442</strain>
    </source>
</reference>
<name>V6IUX8_9BACL</name>
<evidence type="ECO:0000313" key="5">
    <source>
        <dbReference type="Proteomes" id="UP000018296"/>
    </source>
</evidence>
<protein>
    <submittedName>
        <fullName evidence="4">GNAT family acetyltransferase</fullName>
    </submittedName>
</protein>
<dbReference type="SUPFAM" id="SSF55729">
    <property type="entry name" value="Acyl-CoA N-acyltransferases (Nat)"/>
    <property type="match status" value="1"/>
</dbReference>
<dbReference type="OrthoDB" id="7205533at2"/>
<gene>
    <name evidence="4" type="ORF">P343_18295</name>
</gene>
<dbReference type="Gene3D" id="3.40.630.30">
    <property type="match status" value="1"/>
</dbReference>
<dbReference type="CDD" id="cd04301">
    <property type="entry name" value="NAT_SF"/>
    <property type="match status" value="1"/>
</dbReference>